<evidence type="ECO:0000256" key="2">
    <source>
        <dbReference type="ARBA" id="ARBA00022692"/>
    </source>
</evidence>
<dbReference type="PANTHER" id="PTHR37422">
    <property type="entry name" value="TEICHURONIC ACID BIOSYNTHESIS PROTEIN TUAE"/>
    <property type="match status" value="1"/>
</dbReference>
<evidence type="ECO:0000256" key="4">
    <source>
        <dbReference type="ARBA" id="ARBA00023136"/>
    </source>
</evidence>
<gene>
    <name evidence="7" type="ORF">A5630_07265</name>
</gene>
<protein>
    <recommendedName>
        <fullName evidence="6">O-antigen ligase-related domain-containing protein</fullName>
    </recommendedName>
</protein>
<feature type="transmembrane region" description="Helical" evidence="5">
    <location>
        <begin position="379"/>
        <end position="399"/>
    </location>
</feature>
<evidence type="ECO:0000256" key="3">
    <source>
        <dbReference type="ARBA" id="ARBA00022989"/>
    </source>
</evidence>
<dbReference type="Pfam" id="PF04932">
    <property type="entry name" value="Wzy_C"/>
    <property type="match status" value="1"/>
</dbReference>
<dbReference type="AlphaFoldDB" id="A0A1A3GJG6"/>
<evidence type="ECO:0000259" key="6">
    <source>
        <dbReference type="Pfam" id="PF04932"/>
    </source>
</evidence>
<dbReference type="PANTHER" id="PTHR37422:SF13">
    <property type="entry name" value="LIPOPOLYSACCHARIDE BIOSYNTHESIS PROTEIN PA4999-RELATED"/>
    <property type="match status" value="1"/>
</dbReference>
<dbReference type="GO" id="GO:0016020">
    <property type="term" value="C:membrane"/>
    <property type="evidence" value="ECO:0007669"/>
    <property type="project" value="UniProtKB-SubCell"/>
</dbReference>
<dbReference type="Proteomes" id="UP000093898">
    <property type="component" value="Unassembled WGS sequence"/>
</dbReference>
<keyword evidence="2 5" id="KW-0812">Transmembrane</keyword>
<dbReference type="InterPro" id="IPR051533">
    <property type="entry name" value="WaaL-like"/>
</dbReference>
<feature type="domain" description="O-antigen ligase-related" evidence="6">
    <location>
        <begin position="218"/>
        <end position="353"/>
    </location>
</feature>
<dbReference type="InterPro" id="IPR007016">
    <property type="entry name" value="O-antigen_ligase-rel_domated"/>
</dbReference>
<feature type="transmembrane region" description="Helical" evidence="5">
    <location>
        <begin position="255"/>
        <end position="272"/>
    </location>
</feature>
<feature type="transmembrane region" description="Helical" evidence="5">
    <location>
        <begin position="58"/>
        <end position="76"/>
    </location>
</feature>
<evidence type="ECO:0000256" key="5">
    <source>
        <dbReference type="SAM" id="Phobius"/>
    </source>
</evidence>
<keyword evidence="4 5" id="KW-0472">Membrane</keyword>
<name>A0A1A3GJG6_MYCMU</name>
<feature type="transmembrane region" description="Helical" evidence="5">
    <location>
        <begin position="135"/>
        <end position="155"/>
    </location>
</feature>
<comment type="subcellular location">
    <subcellularLocation>
        <location evidence="1">Membrane</location>
        <topology evidence="1">Multi-pass membrane protein</topology>
    </subcellularLocation>
</comment>
<dbReference type="EMBL" id="LZLC01000250">
    <property type="protein sequence ID" value="OBJ36187.1"/>
    <property type="molecule type" value="Genomic_DNA"/>
</dbReference>
<sequence>MFCIAAITLFVCGVAPYVGWATAFICGYVITLGGITTTLFTWGTINVHYGIAPSAPTFWLSDVLLALALLAIWANGGSWGTGWLLAVVGISSGILLMTVWGNTPEQWSGLKVYLTAIIAFGVGRKLGEMLTDTSAVVLAWTSLIVCGVEFIATAAQSVGIMLVRAGNSNAVVWISQGRMVGLFDHPSFLGKTVLLQLCFLLPLTASSRELTRRLANIAIILGTIAVFLTLARANIAAIIAAVLLWTILSRRATTIAVRLAIAGLIGGVLIAMNSGPIAALQARQYEDPAGGFRDSIFDIGLGQISSAPLTGTGPNYYAEVVGQFDRLAASGYPLHNSFLYPVAELGIPLALLVFWPVILTIAQTIRRVVQDQRLDAQAAALFSIIPGLILVAWTGWGLIVSDALQLWFLAFGFLSVRNTIFTLPRDLSDEKQPTNTYSRFAA</sequence>
<comment type="caution">
    <text evidence="7">The sequence shown here is derived from an EMBL/GenBank/DDBJ whole genome shotgun (WGS) entry which is preliminary data.</text>
</comment>
<accession>A0A1A3GJG6</accession>
<feature type="transmembrane region" description="Helical" evidence="5">
    <location>
        <begin position="82"/>
        <end position="100"/>
    </location>
</feature>
<feature type="transmembrane region" description="Helical" evidence="5">
    <location>
        <begin position="338"/>
        <end position="358"/>
    </location>
</feature>
<feature type="transmembrane region" description="Helical" evidence="5">
    <location>
        <begin position="217"/>
        <end position="248"/>
    </location>
</feature>
<feature type="transmembrane region" description="Helical" evidence="5">
    <location>
        <begin position="107"/>
        <end position="123"/>
    </location>
</feature>
<proteinExistence type="predicted"/>
<feature type="transmembrane region" description="Helical" evidence="5">
    <location>
        <begin position="405"/>
        <end position="423"/>
    </location>
</feature>
<evidence type="ECO:0000313" key="7">
    <source>
        <dbReference type="EMBL" id="OBJ36187.1"/>
    </source>
</evidence>
<organism evidence="7 8">
    <name type="scientific">Mycolicibacterium mucogenicum</name>
    <name type="common">Mycobacterium mucogenicum</name>
    <dbReference type="NCBI Taxonomy" id="56689"/>
    <lineage>
        <taxon>Bacteria</taxon>
        <taxon>Bacillati</taxon>
        <taxon>Actinomycetota</taxon>
        <taxon>Actinomycetes</taxon>
        <taxon>Mycobacteriales</taxon>
        <taxon>Mycobacteriaceae</taxon>
        <taxon>Mycolicibacterium</taxon>
    </lineage>
</organism>
<evidence type="ECO:0000256" key="1">
    <source>
        <dbReference type="ARBA" id="ARBA00004141"/>
    </source>
</evidence>
<reference evidence="7 8" key="1">
    <citation type="submission" date="2016-06" db="EMBL/GenBank/DDBJ databases">
        <authorList>
            <person name="Kjaerup R.B."/>
            <person name="Dalgaard T.S."/>
            <person name="Juul-Madsen H.R."/>
        </authorList>
    </citation>
    <scope>NUCLEOTIDE SEQUENCE [LARGE SCALE GENOMIC DNA]</scope>
    <source>
        <strain evidence="7 8">1127319.6</strain>
    </source>
</reference>
<keyword evidence="3 5" id="KW-1133">Transmembrane helix</keyword>
<evidence type="ECO:0000313" key="8">
    <source>
        <dbReference type="Proteomes" id="UP000093898"/>
    </source>
</evidence>